<reference evidence="1 2" key="1">
    <citation type="journal article" date="2013" name="Mar. Genomics">
        <title>Expression of sulfatases in Rhodopirellula baltica and the diversity of sulfatases in the genus Rhodopirellula.</title>
        <authorList>
            <person name="Wegner C.E."/>
            <person name="Richter-Heitmann T."/>
            <person name="Klindworth A."/>
            <person name="Klockow C."/>
            <person name="Richter M."/>
            <person name="Achstetter T."/>
            <person name="Glockner F.O."/>
            <person name="Harder J."/>
        </authorList>
    </citation>
    <scope>NUCLEOTIDE SEQUENCE [LARGE SCALE GENOMIC DNA]</scope>
    <source>
        <strain evidence="1 2">SM1</strain>
    </source>
</reference>
<protein>
    <submittedName>
        <fullName evidence="1">RNA-directed DNA polymerase</fullName>
    </submittedName>
</protein>
<dbReference type="GO" id="GO:0003964">
    <property type="term" value="F:RNA-directed DNA polymerase activity"/>
    <property type="evidence" value="ECO:0007669"/>
    <property type="project" value="UniProtKB-KW"/>
</dbReference>
<dbReference type="OrthoDB" id="9788687at2"/>
<dbReference type="EMBL" id="ANOG01000879">
    <property type="protein sequence ID" value="EMI16992.1"/>
    <property type="molecule type" value="Genomic_DNA"/>
</dbReference>
<organism evidence="1 2">
    <name type="scientific">Rhodopirellula maiorica SM1</name>
    <dbReference type="NCBI Taxonomy" id="1265738"/>
    <lineage>
        <taxon>Bacteria</taxon>
        <taxon>Pseudomonadati</taxon>
        <taxon>Planctomycetota</taxon>
        <taxon>Planctomycetia</taxon>
        <taxon>Pirellulales</taxon>
        <taxon>Pirellulaceae</taxon>
        <taxon>Novipirellula</taxon>
    </lineage>
</organism>
<dbReference type="RefSeq" id="WP_008705073.1">
    <property type="nucleotide sequence ID" value="NZ_ANOG01000879.1"/>
</dbReference>
<evidence type="ECO:0000313" key="1">
    <source>
        <dbReference type="EMBL" id="EMI16992.1"/>
    </source>
</evidence>
<dbReference type="Proteomes" id="UP000011991">
    <property type="component" value="Unassembled WGS sequence"/>
</dbReference>
<proteinExistence type="predicted"/>
<keyword evidence="2" id="KW-1185">Reference proteome</keyword>
<name>M5RNM3_9BACT</name>
<keyword evidence="1" id="KW-0548">Nucleotidyltransferase</keyword>
<gene>
    <name evidence="1" type="ORF">RMSM_06083</name>
</gene>
<dbReference type="PATRIC" id="fig|1265738.3.peg.6070"/>
<evidence type="ECO:0000313" key="2">
    <source>
        <dbReference type="Proteomes" id="UP000011991"/>
    </source>
</evidence>
<sequence length="66" mass="7843">MNVNTRLDTDRKQYEQLKAILTNCIRRGWRSQNRESLPAFREHLRGRIGYIGQTNTGRLEKLTRIV</sequence>
<accession>M5RNM3</accession>
<keyword evidence="1" id="KW-0695">RNA-directed DNA polymerase</keyword>
<keyword evidence="1" id="KW-0808">Transferase</keyword>
<comment type="caution">
    <text evidence="1">The sequence shown here is derived from an EMBL/GenBank/DDBJ whole genome shotgun (WGS) entry which is preliminary data.</text>
</comment>
<dbReference type="AlphaFoldDB" id="M5RNM3"/>